<accession>A0A1B8GY55</accession>
<dbReference type="Gene3D" id="3.80.10.10">
    <property type="entry name" value="Ribonuclease Inhibitor"/>
    <property type="match status" value="1"/>
</dbReference>
<dbReference type="OrthoDB" id="629492at2759"/>
<dbReference type="SUPFAM" id="SSF81383">
    <property type="entry name" value="F-box domain"/>
    <property type="match status" value="1"/>
</dbReference>
<dbReference type="RefSeq" id="XP_018134488.1">
    <property type="nucleotide sequence ID" value="XM_018270697.2"/>
</dbReference>
<dbReference type="GO" id="GO:0051879">
    <property type="term" value="F:Hsp90 protein binding"/>
    <property type="evidence" value="ECO:0007669"/>
    <property type="project" value="TreeGrafter"/>
</dbReference>
<dbReference type="AlphaFoldDB" id="A0A1B8GY55"/>
<organism evidence="4 5">
    <name type="scientific">Pseudogymnoascus verrucosus</name>
    <dbReference type="NCBI Taxonomy" id="342668"/>
    <lineage>
        <taxon>Eukaryota</taxon>
        <taxon>Fungi</taxon>
        <taxon>Dikarya</taxon>
        <taxon>Ascomycota</taxon>
        <taxon>Pezizomycotina</taxon>
        <taxon>Leotiomycetes</taxon>
        <taxon>Thelebolales</taxon>
        <taxon>Thelebolaceae</taxon>
        <taxon>Pseudogymnoascus</taxon>
    </lineage>
</organism>
<dbReference type="Proteomes" id="UP000091956">
    <property type="component" value="Unassembled WGS sequence"/>
</dbReference>
<gene>
    <name evidence="4" type="ORF">VE01_01171</name>
</gene>
<evidence type="ECO:0000313" key="5">
    <source>
        <dbReference type="Proteomes" id="UP000091956"/>
    </source>
</evidence>
<evidence type="ECO:0000313" key="4">
    <source>
        <dbReference type="EMBL" id="OBU00756.1"/>
    </source>
</evidence>
<evidence type="ECO:0000259" key="3">
    <source>
        <dbReference type="Pfam" id="PF12937"/>
    </source>
</evidence>
<reference evidence="5" key="2">
    <citation type="journal article" date="2018" name="Nat. Commun.">
        <title>Extreme sensitivity to ultraviolet light in the fungal pathogen causing white-nose syndrome of bats.</title>
        <authorList>
            <person name="Palmer J.M."/>
            <person name="Drees K.P."/>
            <person name="Foster J.T."/>
            <person name="Lindner D.L."/>
        </authorList>
    </citation>
    <scope>NUCLEOTIDE SEQUENCE [LARGE SCALE GENOMIC DNA]</scope>
    <source>
        <strain evidence="5">UAMH 10579</strain>
    </source>
</reference>
<dbReference type="Gene3D" id="1.25.40.10">
    <property type="entry name" value="Tetratricopeptide repeat domain"/>
    <property type="match status" value="1"/>
</dbReference>
<keyword evidence="1" id="KW-0677">Repeat</keyword>
<dbReference type="PANTHER" id="PTHR22904">
    <property type="entry name" value="TPR REPEAT CONTAINING PROTEIN"/>
    <property type="match status" value="1"/>
</dbReference>
<dbReference type="InterPro" id="IPR011990">
    <property type="entry name" value="TPR-like_helical_dom_sf"/>
</dbReference>
<sequence>MDHDTLGSKCFQKGDHLGALEHFDKAIKSSSPKLVPAILNKRSLVYIKLEKFQHALRDGREIIKRLPDMAMGYLRCGQVVQLMGQRDKALEILERGLHKVPVGNEDRKILSKHYEALRKQSQAANRLDPLPRLPQEIVLQIWGFLDLKSRGCCLSVSKGWKKSMESYPPLWQDLKIFNNKMSETALTAWLKRAEHSGYNLRSAIITSHDYRDKCRNYIKRIQCRNKLERLQLNIVSQAANIPAMLPVPSHYLKTLVLSSGSWVDISDVKRIMAHYTHLEHVEFHAVYERDSPCSWPEMPNLQFIVLQSSVAHKSMRYGTAGRLGLAYNDLVMASPNMKSASIKGWAYEATPYVTDMSSWTKLTHLDILGTRFDSMPVLPSSLTHLEAADVGIISHRFDTDEKFVFPFSKLEYLSVEGGDLFAIVNDMANPGLTSGSLKTLKVGHIGPTHTDTHNDWIKMLPAPSAALETLSLCERIGLPEKTIIAVLRQFPNLKEVDLSRTEATGSTLRELFERENKPKLVNMKNCTNCYHDAVEAARRVGIEVWHELAPKNNKTDSKFRDQYYN</sequence>
<dbReference type="PANTHER" id="PTHR22904:SF523">
    <property type="entry name" value="STRESS-INDUCED-PHOSPHOPROTEIN 1"/>
    <property type="match status" value="1"/>
</dbReference>
<dbReference type="InterPro" id="IPR001810">
    <property type="entry name" value="F-box_dom"/>
</dbReference>
<dbReference type="InterPro" id="IPR036047">
    <property type="entry name" value="F-box-like_dom_sf"/>
</dbReference>
<keyword evidence="5" id="KW-1185">Reference proteome</keyword>
<dbReference type="Gene3D" id="1.20.1280.50">
    <property type="match status" value="1"/>
</dbReference>
<reference evidence="4 5" key="1">
    <citation type="submission" date="2016-03" db="EMBL/GenBank/DDBJ databases">
        <title>Comparative genomics of Pseudogymnoascus destructans, the fungus causing white-nose syndrome of bats.</title>
        <authorList>
            <person name="Palmer J.M."/>
            <person name="Drees K.P."/>
            <person name="Foster J.T."/>
            <person name="Lindner D.L."/>
        </authorList>
    </citation>
    <scope>NUCLEOTIDE SEQUENCE [LARGE SCALE GENOMIC DNA]</scope>
    <source>
        <strain evidence="4 5">UAMH 10579</strain>
    </source>
</reference>
<evidence type="ECO:0000256" key="2">
    <source>
        <dbReference type="ARBA" id="ARBA00022803"/>
    </source>
</evidence>
<keyword evidence="2" id="KW-0802">TPR repeat</keyword>
<dbReference type="EMBL" id="KV460208">
    <property type="protein sequence ID" value="OBU00756.1"/>
    <property type="molecule type" value="Genomic_DNA"/>
</dbReference>
<dbReference type="SUPFAM" id="SSF48452">
    <property type="entry name" value="TPR-like"/>
    <property type="match status" value="1"/>
</dbReference>
<dbReference type="GeneID" id="28834557"/>
<dbReference type="InterPro" id="IPR032675">
    <property type="entry name" value="LRR_dom_sf"/>
</dbReference>
<name>A0A1B8GY55_9PEZI</name>
<dbReference type="STRING" id="342668.A0A1B8GY55"/>
<evidence type="ECO:0000256" key="1">
    <source>
        <dbReference type="ARBA" id="ARBA00022737"/>
    </source>
</evidence>
<dbReference type="SUPFAM" id="SSF52047">
    <property type="entry name" value="RNI-like"/>
    <property type="match status" value="1"/>
</dbReference>
<dbReference type="Pfam" id="PF12937">
    <property type="entry name" value="F-box-like"/>
    <property type="match status" value="1"/>
</dbReference>
<proteinExistence type="predicted"/>
<protein>
    <recommendedName>
        <fullName evidence="3">F-box domain-containing protein</fullName>
    </recommendedName>
</protein>
<feature type="domain" description="F-box" evidence="3">
    <location>
        <begin position="131"/>
        <end position="174"/>
    </location>
</feature>